<dbReference type="InterPro" id="IPR052372">
    <property type="entry name" value="YpjD/HemX"/>
</dbReference>
<accession>A0A1J5R3L5</accession>
<feature type="transmembrane region" description="Helical" evidence="1">
    <location>
        <begin position="183"/>
        <end position="204"/>
    </location>
</feature>
<keyword evidence="1" id="KW-1133">Transmembrane helix</keyword>
<evidence type="ECO:0000313" key="3">
    <source>
        <dbReference type="EMBL" id="OIQ84315.1"/>
    </source>
</evidence>
<dbReference type="InterPro" id="IPR002541">
    <property type="entry name" value="Cyt_c_assembly"/>
</dbReference>
<comment type="caution">
    <text evidence="3">The sequence shown here is derived from an EMBL/GenBank/DDBJ whole genome shotgun (WGS) entry which is preliminary data.</text>
</comment>
<feature type="transmembrane region" description="Helical" evidence="1">
    <location>
        <begin position="99"/>
        <end position="116"/>
    </location>
</feature>
<evidence type="ECO:0000259" key="2">
    <source>
        <dbReference type="Pfam" id="PF01578"/>
    </source>
</evidence>
<dbReference type="GO" id="GO:0020037">
    <property type="term" value="F:heme binding"/>
    <property type="evidence" value="ECO:0007669"/>
    <property type="project" value="InterPro"/>
</dbReference>
<feature type="transmembrane region" description="Helical" evidence="1">
    <location>
        <begin position="247"/>
        <end position="269"/>
    </location>
</feature>
<evidence type="ECO:0000256" key="1">
    <source>
        <dbReference type="SAM" id="Phobius"/>
    </source>
</evidence>
<dbReference type="PANTHER" id="PTHR38034">
    <property type="entry name" value="INNER MEMBRANE PROTEIN YPJD"/>
    <property type="match status" value="1"/>
</dbReference>
<keyword evidence="1" id="KW-0812">Transmembrane</keyword>
<name>A0A1J5R3L5_9ZZZZ</name>
<gene>
    <name evidence="3" type="primary">ypjD_6</name>
    <name evidence="3" type="ORF">GALL_338600</name>
</gene>
<feature type="domain" description="Cytochrome c assembly protein" evidence="2">
    <location>
        <begin position="49"/>
        <end position="272"/>
    </location>
</feature>
<keyword evidence="1" id="KW-0472">Membrane</keyword>
<protein>
    <submittedName>
        <fullName evidence="3">Inner membrane protein YpjD</fullName>
    </submittedName>
</protein>
<dbReference type="EMBL" id="MLJW01000627">
    <property type="protein sequence ID" value="OIQ84315.1"/>
    <property type="molecule type" value="Genomic_DNA"/>
</dbReference>
<feature type="transmembrane region" description="Helical" evidence="1">
    <location>
        <begin position="216"/>
        <end position="235"/>
    </location>
</feature>
<dbReference type="GO" id="GO:0017004">
    <property type="term" value="P:cytochrome complex assembly"/>
    <property type="evidence" value="ECO:0007669"/>
    <property type="project" value="InterPro"/>
</dbReference>
<dbReference type="AlphaFoldDB" id="A0A1J5R3L5"/>
<organism evidence="3">
    <name type="scientific">mine drainage metagenome</name>
    <dbReference type="NCBI Taxonomy" id="410659"/>
    <lineage>
        <taxon>unclassified sequences</taxon>
        <taxon>metagenomes</taxon>
        <taxon>ecological metagenomes</taxon>
    </lineage>
</organism>
<feature type="transmembrane region" description="Helical" evidence="1">
    <location>
        <begin position="128"/>
        <end position="155"/>
    </location>
</feature>
<dbReference type="Pfam" id="PF01578">
    <property type="entry name" value="Cytochrom_C_asm"/>
    <property type="match status" value="1"/>
</dbReference>
<feature type="transmembrane region" description="Helical" evidence="1">
    <location>
        <begin position="69"/>
        <end position="87"/>
    </location>
</feature>
<dbReference type="PANTHER" id="PTHR38034:SF1">
    <property type="entry name" value="INNER MEMBRANE PROTEIN YPJD"/>
    <property type="match status" value="1"/>
</dbReference>
<sequence>MWILVNGAAFALYLLASFLARPRGPRSAVVAAPAMPAYRDAATVAMLLAWIAHSGTFILVLMGLHDPDFGFAPALSLTFWLVAAVYWVESLYYPLQGLRAWICLLAAISLLLTWIFPGDRPTPTGAGVAFALHWAMGIAAYGLFGAAVLHGFMLWSAERALHRRRPTLAGLGPALPLLTLEKLTYRLAALGFALLTASLVFAVSFSEKLFGHAFEFDHQTVFAVASWLLFAVLLLGRGVLGWRGRQALRWLFSGSALLLLSYVGSRFVLQVILHR</sequence>
<feature type="transmembrane region" description="Helical" evidence="1">
    <location>
        <begin position="41"/>
        <end position="62"/>
    </location>
</feature>
<proteinExistence type="predicted"/>
<reference evidence="3" key="1">
    <citation type="submission" date="2016-10" db="EMBL/GenBank/DDBJ databases">
        <title>Sequence of Gallionella enrichment culture.</title>
        <authorList>
            <person name="Poehlein A."/>
            <person name="Muehling M."/>
            <person name="Daniel R."/>
        </authorList>
    </citation>
    <scope>NUCLEOTIDE SEQUENCE</scope>
</reference>